<feature type="compositionally biased region" description="Low complexity" evidence="1">
    <location>
        <begin position="209"/>
        <end position="223"/>
    </location>
</feature>
<evidence type="ECO:0000313" key="2">
    <source>
        <dbReference type="EMBL" id="PIL27318.1"/>
    </source>
</evidence>
<proteinExistence type="predicted"/>
<dbReference type="EMBL" id="AYKW01000034">
    <property type="protein sequence ID" value="PIL27318.1"/>
    <property type="molecule type" value="Genomic_DNA"/>
</dbReference>
<feature type="region of interest" description="Disordered" evidence="1">
    <location>
        <begin position="1"/>
        <end position="341"/>
    </location>
</feature>
<feature type="compositionally biased region" description="Polar residues" evidence="1">
    <location>
        <begin position="40"/>
        <end position="49"/>
    </location>
</feature>
<organism evidence="2 3">
    <name type="scientific">Ganoderma sinense ZZ0214-1</name>
    <dbReference type="NCBI Taxonomy" id="1077348"/>
    <lineage>
        <taxon>Eukaryota</taxon>
        <taxon>Fungi</taxon>
        <taxon>Dikarya</taxon>
        <taxon>Basidiomycota</taxon>
        <taxon>Agaricomycotina</taxon>
        <taxon>Agaricomycetes</taxon>
        <taxon>Polyporales</taxon>
        <taxon>Polyporaceae</taxon>
        <taxon>Ganoderma</taxon>
    </lineage>
</organism>
<reference evidence="2 3" key="1">
    <citation type="journal article" date="2015" name="Sci. Rep.">
        <title>Chromosome-level genome map provides insights into diverse defense mechanisms in the medicinal fungus Ganoderma sinense.</title>
        <authorList>
            <person name="Zhu Y."/>
            <person name="Xu J."/>
            <person name="Sun C."/>
            <person name="Zhou S."/>
            <person name="Xu H."/>
            <person name="Nelson D.R."/>
            <person name="Qian J."/>
            <person name="Song J."/>
            <person name="Luo H."/>
            <person name="Xiang L."/>
            <person name="Li Y."/>
            <person name="Xu Z."/>
            <person name="Ji A."/>
            <person name="Wang L."/>
            <person name="Lu S."/>
            <person name="Hayward A."/>
            <person name="Sun W."/>
            <person name="Li X."/>
            <person name="Schwartz D.C."/>
            <person name="Wang Y."/>
            <person name="Chen S."/>
        </authorList>
    </citation>
    <scope>NUCLEOTIDE SEQUENCE [LARGE SCALE GENOMIC DNA]</scope>
    <source>
        <strain evidence="2 3">ZZ0214-1</strain>
    </source>
</reference>
<dbReference type="OrthoDB" id="3071736at2759"/>
<dbReference type="AlphaFoldDB" id="A0A2G8S188"/>
<name>A0A2G8S188_9APHY</name>
<evidence type="ECO:0000313" key="3">
    <source>
        <dbReference type="Proteomes" id="UP000230002"/>
    </source>
</evidence>
<accession>A0A2G8S188</accession>
<feature type="compositionally biased region" description="Polar residues" evidence="1">
    <location>
        <begin position="189"/>
        <end position="199"/>
    </location>
</feature>
<evidence type="ECO:0000256" key="1">
    <source>
        <dbReference type="SAM" id="MobiDB-lite"/>
    </source>
</evidence>
<feature type="compositionally biased region" description="Pro residues" evidence="1">
    <location>
        <begin position="305"/>
        <end position="320"/>
    </location>
</feature>
<keyword evidence="3" id="KW-1185">Reference proteome</keyword>
<feature type="compositionally biased region" description="Low complexity" evidence="1">
    <location>
        <begin position="146"/>
        <end position="161"/>
    </location>
</feature>
<sequence length="447" mass="48522">MPKVVGRGRSCSATVPSSGHFNSPSFSSSPRRRQRPALPTLSTSASSPQLRRLAELASTPSPSFSTSSSPSLSTVVTPESEYVVTPGEAITESPVDVESPREDEGPGLASRWSLDSVASRPRITQGALDAVPASPVSKTRKRDRLLSLISSRGRSGSVSKILPPPNTPRGSTDVVDLHIRRIDSRDALHQSTTHSSRPSFTMPPRMQQAPSLSSDSSNASSASTLPTPIDPIHTPEFTDPFGTGSPSCMPEELEEEDLPVFAENPYLKRESPLLGESPPKSPSPPLAPHDPLRLQIADRPMSPGSLPPQPTLPLPSPGTPSPSFLVPSPRPQSFFASITGRPKRRKKKLVISGAPLDLSRSRTSSSISSVQAVEDLHHRQQEQQRRVQNVVKWCESFGTLRKIETKEDGSLHVYWKDWEVADMVCRIQAQVVIKEVGRVSLAWSYIS</sequence>
<dbReference type="STRING" id="1077348.A0A2G8S188"/>
<feature type="compositionally biased region" description="Pro residues" evidence="1">
    <location>
        <begin position="279"/>
        <end position="288"/>
    </location>
</feature>
<protein>
    <submittedName>
        <fullName evidence="2">Uncharacterized protein</fullName>
    </submittedName>
</protein>
<feature type="compositionally biased region" description="Basic and acidic residues" evidence="1">
    <location>
        <begin position="175"/>
        <end position="188"/>
    </location>
</feature>
<gene>
    <name evidence="2" type="ORF">GSI_10465</name>
</gene>
<feature type="compositionally biased region" description="Low complexity" evidence="1">
    <location>
        <begin position="58"/>
        <end position="80"/>
    </location>
</feature>
<comment type="caution">
    <text evidence="2">The sequence shown here is derived from an EMBL/GenBank/DDBJ whole genome shotgun (WGS) entry which is preliminary data.</text>
</comment>
<feature type="compositionally biased region" description="Low complexity" evidence="1">
    <location>
        <begin position="16"/>
        <end position="29"/>
    </location>
</feature>
<dbReference type="Proteomes" id="UP000230002">
    <property type="component" value="Unassembled WGS sequence"/>
</dbReference>